<protein>
    <submittedName>
        <fullName evidence="3">EF-hand domain-containing protein</fullName>
    </submittedName>
</protein>
<reference evidence="3 4" key="1">
    <citation type="submission" date="2019-05" db="EMBL/GenBank/DDBJ databases">
        <title>Flagellimonas sp. AsT0115, sp. nov., isolated from a marine red algae, Asparagopsis taxiformis.</title>
        <authorList>
            <person name="Kim J."/>
            <person name="Jeong S.E."/>
            <person name="Jeon C.O."/>
        </authorList>
    </citation>
    <scope>NUCLEOTIDE SEQUENCE [LARGE SCALE GENOMIC DNA]</scope>
    <source>
        <strain evidence="3 4">AsT0115</strain>
    </source>
</reference>
<dbReference type="InterPro" id="IPR011992">
    <property type="entry name" value="EF-hand-dom_pair"/>
</dbReference>
<gene>
    <name evidence="3" type="ORF">FGG15_16855</name>
</gene>
<dbReference type="Proteomes" id="UP000751614">
    <property type="component" value="Unassembled WGS sequence"/>
</dbReference>
<organism evidence="3 4">
    <name type="scientific">Flagellimonas algicola</name>
    <dbReference type="NCBI Taxonomy" id="2583815"/>
    <lineage>
        <taxon>Bacteria</taxon>
        <taxon>Pseudomonadati</taxon>
        <taxon>Bacteroidota</taxon>
        <taxon>Flavobacteriia</taxon>
        <taxon>Flavobacteriales</taxon>
        <taxon>Flavobacteriaceae</taxon>
        <taxon>Flagellimonas</taxon>
    </lineage>
</organism>
<feature type="signal peptide" evidence="1">
    <location>
        <begin position="1"/>
        <end position="24"/>
    </location>
</feature>
<keyword evidence="1" id="KW-0732">Signal</keyword>
<accession>A0ABY2WH46</accession>
<dbReference type="PROSITE" id="PS00018">
    <property type="entry name" value="EF_HAND_1"/>
    <property type="match status" value="1"/>
</dbReference>
<evidence type="ECO:0000259" key="2">
    <source>
        <dbReference type="PROSITE" id="PS50222"/>
    </source>
</evidence>
<evidence type="ECO:0000313" key="4">
    <source>
        <dbReference type="Proteomes" id="UP000751614"/>
    </source>
</evidence>
<sequence length="93" mass="10386">MNKTKTTIGILVFAIAALYSSQLAAQEGDRKGPPSFEKLLEKMDANEDGKLSENEVKGPLKKDFAKVDLNEDGFISEEEFDKAPKPQRRKKSQ</sequence>
<dbReference type="Pfam" id="PF13202">
    <property type="entry name" value="EF-hand_5"/>
    <property type="match status" value="2"/>
</dbReference>
<proteinExistence type="predicted"/>
<name>A0ABY2WH46_9FLAO</name>
<dbReference type="PROSITE" id="PS50222">
    <property type="entry name" value="EF_HAND_2"/>
    <property type="match status" value="1"/>
</dbReference>
<evidence type="ECO:0000256" key="1">
    <source>
        <dbReference type="SAM" id="SignalP"/>
    </source>
</evidence>
<dbReference type="SUPFAM" id="SSF47473">
    <property type="entry name" value="EF-hand"/>
    <property type="match status" value="1"/>
</dbReference>
<dbReference type="RefSeq" id="WP_138838507.1">
    <property type="nucleotide sequence ID" value="NZ_VCNI01000003.1"/>
</dbReference>
<comment type="caution">
    <text evidence="3">The sequence shown here is derived from an EMBL/GenBank/DDBJ whole genome shotgun (WGS) entry which is preliminary data.</text>
</comment>
<feature type="domain" description="EF-hand" evidence="2">
    <location>
        <begin position="55"/>
        <end position="90"/>
    </location>
</feature>
<keyword evidence="4" id="KW-1185">Reference proteome</keyword>
<dbReference type="EMBL" id="VCNI01000003">
    <property type="protein sequence ID" value="TMU50895.1"/>
    <property type="molecule type" value="Genomic_DNA"/>
</dbReference>
<dbReference type="Gene3D" id="1.10.238.10">
    <property type="entry name" value="EF-hand"/>
    <property type="match status" value="1"/>
</dbReference>
<evidence type="ECO:0000313" key="3">
    <source>
        <dbReference type="EMBL" id="TMU50895.1"/>
    </source>
</evidence>
<dbReference type="InterPro" id="IPR018247">
    <property type="entry name" value="EF_Hand_1_Ca_BS"/>
</dbReference>
<dbReference type="InterPro" id="IPR002048">
    <property type="entry name" value="EF_hand_dom"/>
</dbReference>
<feature type="chain" id="PRO_5046249587" evidence="1">
    <location>
        <begin position="25"/>
        <end position="93"/>
    </location>
</feature>